<protein>
    <submittedName>
        <fullName evidence="1">Uncharacterized protein</fullName>
    </submittedName>
</protein>
<gene>
    <name evidence="1" type="ORF">GSBLH_T00006900001</name>
</gene>
<organism evidence="1">
    <name type="scientific">Blastocystis hominis</name>
    <dbReference type="NCBI Taxonomy" id="12968"/>
    <lineage>
        <taxon>Eukaryota</taxon>
        <taxon>Sar</taxon>
        <taxon>Stramenopiles</taxon>
        <taxon>Bigyra</taxon>
        <taxon>Opalozoa</taxon>
        <taxon>Opalinata</taxon>
        <taxon>Blastocystidae</taxon>
        <taxon>Blastocystis</taxon>
    </lineage>
</organism>
<keyword evidence="2" id="KW-1185">Reference proteome</keyword>
<proteinExistence type="predicted"/>
<dbReference type="EMBL" id="FN668690">
    <property type="protein sequence ID" value="CBK25258.2"/>
    <property type="molecule type" value="Genomic_DNA"/>
</dbReference>
<evidence type="ECO:0000313" key="2">
    <source>
        <dbReference type="Proteomes" id="UP000008312"/>
    </source>
</evidence>
<evidence type="ECO:0000313" key="1">
    <source>
        <dbReference type="EMBL" id="CBK25258.2"/>
    </source>
</evidence>
<dbReference type="OMA" id="FIYCKER"/>
<reference evidence="1" key="1">
    <citation type="submission" date="2010-02" db="EMBL/GenBank/DDBJ databases">
        <title>Sequencing and annotation of the Blastocystis hominis genome.</title>
        <authorList>
            <person name="Wincker P."/>
        </authorList>
    </citation>
    <scope>NUCLEOTIDE SEQUENCE</scope>
    <source>
        <strain evidence="1">Singapore isolate B</strain>
    </source>
</reference>
<name>D8MB19_BLAHO</name>
<dbReference type="RefSeq" id="XP_012899306.1">
    <property type="nucleotide sequence ID" value="XM_013043852.1"/>
</dbReference>
<dbReference type="AlphaFoldDB" id="D8MB19"/>
<sequence>MNITEHYAFFGSWARQLSNAPISMICTPNDQHLTIQLYGATPSAHVHVLLKSFYESLMLGNHIRDLNNPSYARNKLDPVSSLIVNDCKLPEEYDYIQGRKRANRTLPGNMLPPPGLLMNPIKVDETTTKAKEALAGTNFAEKHEERPGACVSKTRDELDVAPKDMKQRDSRETIHVSSRLLPNIQMVDGKAEIDLSDYKENGCEVEVVAVDEGRFLDTVLFYSGSEDDRVSLMVQQQELEESLDPSKNYTEEKRISVVTAEEPLSIDSKSEMQVLASLEDVWLLLKVLLDDSRLQQFSFLLSWDRMNEKEKMRLYNKYNCSEVNVFIYFRDRPFFDAYLASSLQLKVEKSFLDVWLTGGDVSRFLQPQFFERLNAFEHALRASLMSEEKVQQSNLG</sequence>
<dbReference type="GeneID" id="24923024"/>
<dbReference type="Proteomes" id="UP000008312">
    <property type="component" value="Unassembled WGS sequence"/>
</dbReference>
<dbReference type="OrthoDB" id="72784at2759"/>
<accession>D8MB19</accession>
<dbReference type="InParanoid" id="D8MB19"/>